<sequence>MSVPAGQWHYRVNDGNKFETEWYQYGSSDPKIGNTWDLQGQNRAFVYPRYSNDLTFPVYASDWRLFVYGTASSLVNVKVYQNGILRYNTDVIINQNGYQYLGLSTMLTLASGDKLYFKATQL</sequence>
<comment type="caution">
    <text evidence="1">The sequence shown here is derived from an EMBL/GenBank/DDBJ whole genome shotgun (WGS) entry which is preliminary data.</text>
</comment>
<accession>A0A327NMZ9</accession>
<dbReference type="Proteomes" id="UP000249016">
    <property type="component" value="Unassembled WGS sequence"/>
</dbReference>
<name>A0A327NMZ9_9BACT</name>
<proteinExistence type="predicted"/>
<organism evidence="1 2">
    <name type="scientific">Spirosoma telluris</name>
    <dbReference type="NCBI Taxonomy" id="2183553"/>
    <lineage>
        <taxon>Bacteria</taxon>
        <taxon>Pseudomonadati</taxon>
        <taxon>Bacteroidota</taxon>
        <taxon>Cytophagia</taxon>
        <taxon>Cytophagales</taxon>
        <taxon>Cytophagaceae</taxon>
        <taxon>Spirosoma</taxon>
    </lineage>
</organism>
<reference evidence="1 2" key="1">
    <citation type="submission" date="2018-06" db="EMBL/GenBank/DDBJ databases">
        <title>Spirosoma sp. HMF3257 Genome sequencing and assembly.</title>
        <authorList>
            <person name="Kang H."/>
            <person name="Cha I."/>
            <person name="Kim H."/>
            <person name="Kang J."/>
            <person name="Joh K."/>
        </authorList>
    </citation>
    <scope>NUCLEOTIDE SEQUENCE [LARGE SCALE GENOMIC DNA]</scope>
    <source>
        <strain evidence="1 2">HMF3257</strain>
    </source>
</reference>
<protein>
    <submittedName>
        <fullName evidence="1">Uncharacterized protein</fullName>
    </submittedName>
</protein>
<dbReference type="EMBL" id="QLII01000001">
    <property type="protein sequence ID" value="RAI73978.1"/>
    <property type="molecule type" value="Genomic_DNA"/>
</dbReference>
<evidence type="ECO:0000313" key="1">
    <source>
        <dbReference type="EMBL" id="RAI73978.1"/>
    </source>
</evidence>
<dbReference type="AlphaFoldDB" id="A0A327NMZ9"/>
<evidence type="ECO:0000313" key="2">
    <source>
        <dbReference type="Proteomes" id="UP000249016"/>
    </source>
</evidence>
<keyword evidence="2" id="KW-1185">Reference proteome</keyword>
<gene>
    <name evidence="1" type="ORF">HMF3257_05700</name>
</gene>